<dbReference type="InterPro" id="IPR003736">
    <property type="entry name" value="PAAI_dom"/>
</dbReference>
<proteinExistence type="inferred from homology"/>
<evidence type="ECO:0000259" key="4">
    <source>
        <dbReference type="Pfam" id="PF03061"/>
    </source>
</evidence>
<protein>
    <recommendedName>
        <fullName evidence="4">Thioesterase domain-containing protein</fullName>
    </recommendedName>
</protein>
<sequence length="211" mass="21672">MLVSLTGASLVAMHDNFSRAAAPTPALDTPAEAGDGDRSAALAAELEAAGVPEHLRPWLADRGVGALVVKLGIVFEELTAERAVATMPVAGNTQVAGILHGGAHAVLAETLGSFAASLHAGPGRHAVGVDLNATHHRPAVRGLVRGTCTAVHLGRTLATHEIVMTDQEGHRLSTARITNLLRDNPPAGRNPEGHGGKRQGGRPERGGQAAR</sequence>
<evidence type="ECO:0000256" key="3">
    <source>
        <dbReference type="SAM" id="MobiDB-lite"/>
    </source>
</evidence>
<dbReference type="Pfam" id="PF03061">
    <property type="entry name" value="4HBT"/>
    <property type="match status" value="1"/>
</dbReference>
<keyword evidence="2" id="KW-0378">Hydrolase</keyword>
<name>A0ABN3BIX1_9MICC</name>
<dbReference type="PANTHER" id="PTHR43240">
    <property type="entry name" value="1,4-DIHYDROXY-2-NAPHTHOYL-COA THIOESTERASE 1"/>
    <property type="match status" value="1"/>
</dbReference>
<dbReference type="NCBIfam" id="TIGR00369">
    <property type="entry name" value="unchar_dom_1"/>
    <property type="match status" value="1"/>
</dbReference>
<dbReference type="PANTHER" id="PTHR43240:SF5">
    <property type="entry name" value="1,4-DIHYDROXY-2-NAPHTHOYL-COA THIOESTERASE 1"/>
    <property type="match status" value="1"/>
</dbReference>
<dbReference type="CDD" id="cd03443">
    <property type="entry name" value="PaaI_thioesterase"/>
    <property type="match status" value="1"/>
</dbReference>
<gene>
    <name evidence="5" type="ORF">GCM10009849_03740</name>
</gene>
<evidence type="ECO:0000313" key="5">
    <source>
        <dbReference type="EMBL" id="GAA2196887.1"/>
    </source>
</evidence>
<dbReference type="InterPro" id="IPR029069">
    <property type="entry name" value="HotDog_dom_sf"/>
</dbReference>
<dbReference type="Gene3D" id="3.10.129.10">
    <property type="entry name" value="Hotdog Thioesterase"/>
    <property type="match status" value="1"/>
</dbReference>
<evidence type="ECO:0000256" key="1">
    <source>
        <dbReference type="ARBA" id="ARBA00008324"/>
    </source>
</evidence>
<evidence type="ECO:0000256" key="2">
    <source>
        <dbReference type="ARBA" id="ARBA00022801"/>
    </source>
</evidence>
<organism evidence="5 6">
    <name type="scientific">Sinomonas flava</name>
    <dbReference type="NCBI Taxonomy" id="496857"/>
    <lineage>
        <taxon>Bacteria</taxon>
        <taxon>Bacillati</taxon>
        <taxon>Actinomycetota</taxon>
        <taxon>Actinomycetes</taxon>
        <taxon>Micrococcales</taxon>
        <taxon>Micrococcaceae</taxon>
        <taxon>Sinomonas</taxon>
    </lineage>
</organism>
<dbReference type="InterPro" id="IPR006683">
    <property type="entry name" value="Thioestr_dom"/>
</dbReference>
<feature type="domain" description="Thioesterase" evidence="4">
    <location>
        <begin position="97"/>
        <end position="171"/>
    </location>
</feature>
<feature type="region of interest" description="Disordered" evidence="3">
    <location>
        <begin position="181"/>
        <end position="211"/>
    </location>
</feature>
<comment type="caution">
    <text evidence="5">The sequence shown here is derived from an EMBL/GenBank/DDBJ whole genome shotgun (WGS) entry which is preliminary data.</text>
</comment>
<feature type="compositionally biased region" description="Basic and acidic residues" evidence="3">
    <location>
        <begin position="191"/>
        <end position="205"/>
    </location>
</feature>
<dbReference type="SUPFAM" id="SSF54637">
    <property type="entry name" value="Thioesterase/thiol ester dehydrase-isomerase"/>
    <property type="match status" value="1"/>
</dbReference>
<dbReference type="Proteomes" id="UP001500432">
    <property type="component" value="Unassembled WGS sequence"/>
</dbReference>
<reference evidence="5 6" key="1">
    <citation type="journal article" date="2019" name="Int. J. Syst. Evol. Microbiol.">
        <title>The Global Catalogue of Microorganisms (GCM) 10K type strain sequencing project: providing services to taxonomists for standard genome sequencing and annotation.</title>
        <authorList>
            <consortium name="The Broad Institute Genomics Platform"/>
            <consortium name="The Broad Institute Genome Sequencing Center for Infectious Disease"/>
            <person name="Wu L."/>
            <person name="Ma J."/>
        </authorList>
    </citation>
    <scope>NUCLEOTIDE SEQUENCE [LARGE SCALE GENOMIC DNA]</scope>
    <source>
        <strain evidence="5 6">JCM 16034</strain>
    </source>
</reference>
<comment type="similarity">
    <text evidence="1">Belongs to the thioesterase PaaI family.</text>
</comment>
<evidence type="ECO:0000313" key="6">
    <source>
        <dbReference type="Proteomes" id="UP001500432"/>
    </source>
</evidence>
<keyword evidence="6" id="KW-1185">Reference proteome</keyword>
<accession>A0ABN3BIX1</accession>
<dbReference type="EMBL" id="BAAAQW010000002">
    <property type="protein sequence ID" value="GAA2196887.1"/>
    <property type="molecule type" value="Genomic_DNA"/>
</dbReference>